<sequence length="85" mass="9144">MSQPLNLDVTTMLILSLSKAERRISLLEDALLSQSNGTGMRRRRNKHSGEAQDQQGHFPQDFQPAPLEGNTAAEEATGAEAAPAA</sequence>
<keyword evidence="3" id="KW-1185">Reference proteome</keyword>
<gene>
    <name evidence="2" type="ORF">TrRE_jg9176</name>
</gene>
<comment type="caution">
    <text evidence="2">The sequence shown here is derived from an EMBL/GenBank/DDBJ whole genome shotgun (WGS) entry which is preliminary data.</text>
</comment>
<dbReference type="EMBL" id="BRXZ01000091">
    <property type="protein sequence ID" value="GMI04862.1"/>
    <property type="molecule type" value="Genomic_DNA"/>
</dbReference>
<feature type="region of interest" description="Disordered" evidence="1">
    <location>
        <begin position="33"/>
        <end position="85"/>
    </location>
</feature>
<dbReference type="AlphaFoldDB" id="A0A9W7C7U1"/>
<evidence type="ECO:0000313" key="3">
    <source>
        <dbReference type="Proteomes" id="UP001165082"/>
    </source>
</evidence>
<reference evidence="2" key="1">
    <citation type="submission" date="2022-07" db="EMBL/GenBank/DDBJ databases">
        <title>Genome analysis of Parmales, a sister group of diatoms, reveals the evolutionary specialization of diatoms from phago-mixotrophs to photoautotrophs.</title>
        <authorList>
            <person name="Ban H."/>
            <person name="Sato S."/>
            <person name="Yoshikawa S."/>
            <person name="Kazumasa Y."/>
            <person name="Nakamura Y."/>
            <person name="Ichinomiya M."/>
            <person name="Saitoh K."/>
            <person name="Sato N."/>
            <person name="Blanc-Mathieu R."/>
            <person name="Endo H."/>
            <person name="Kuwata A."/>
            <person name="Ogata H."/>
        </authorList>
    </citation>
    <scope>NUCLEOTIDE SEQUENCE</scope>
</reference>
<dbReference type="Proteomes" id="UP001165082">
    <property type="component" value="Unassembled WGS sequence"/>
</dbReference>
<protein>
    <submittedName>
        <fullName evidence="2">Uncharacterized protein</fullName>
    </submittedName>
</protein>
<evidence type="ECO:0000313" key="2">
    <source>
        <dbReference type="EMBL" id="GMI04862.1"/>
    </source>
</evidence>
<name>A0A9W7C7U1_9STRA</name>
<feature type="compositionally biased region" description="Low complexity" evidence="1">
    <location>
        <begin position="68"/>
        <end position="85"/>
    </location>
</feature>
<proteinExistence type="predicted"/>
<accession>A0A9W7C7U1</accession>
<feature type="non-terminal residue" evidence="2">
    <location>
        <position position="85"/>
    </location>
</feature>
<organism evidence="2 3">
    <name type="scientific">Triparma retinervis</name>
    <dbReference type="NCBI Taxonomy" id="2557542"/>
    <lineage>
        <taxon>Eukaryota</taxon>
        <taxon>Sar</taxon>
        <taxon>Stramenopiles</taxon>
        <taxon>Ochrophyta</taxon>
        <taxon>Bolidophyceae</taxon>
        <taxon>Parmales</taxon>
        <taxon>Triparmaceae</taxon>
        <taxon>Triparma</taxon>
    </lineage>
</organism>
<evidence type="ECO:0000256" key="1">
    <source>
        <dbReference type="SAM" id="MobiDB-lite"/>
    </source>
</evidence>